<dbReference type="InterPro" id="IPR007130">
    <property type="entry name" value="DAGAT"/>
</dbReference>
<evidence type="ECO:0000313" key="18">
    <source>
        <dbReference type="Proteomes" id="UP000318821"/>
    </source>
</evidence>
<comment type="subcellular location">
    <subcellularLocation>
        <location evidence="1">Endoplasmic reticulum membrane</location>
        <topology evidence="1">Multi-pass membrane protein</topology>
    </subcellularLocation>
</comment>
<evidence type="ECO:0000256" key="10">
    <source>
        <dbReference type="ARBA" id="ARBA00022824"/>
    </source>
</evidence>
<dbReference type="VEuPathDB" id="TriTrypDB:LdCL_330016600"/>
<dbReference type="GO" id="GO:0004144">
    <property type="term" value="F:diacylglycerol O-acyltransferase activity"/>
    <property type="evidence" value="ECO:0007669"/>
    <property type="project" value="UniProtKB-EC"/>
</dbReference>
<protein>
    <recommendedName>
        <fullName evidence="5">diacylglycerol O-acyltransferase</fullName>
        <ecNumber evidence="5">2.3.1.20</ecNumber>
    </recommendedName>
</protein>
<dbReference type="Pfam" id="PF03982">
    <property type="entry name" value="DAGAT"/>
    <property type="match status" value="1"/>
</dbReference>
<evidence type="ECO:0000256" key="1">
    <source>
        <dbReference type="ARBA" id="ARBA00004477"/>
    </source>
</evidence>
<dbReference type="Proteomes" id="UP000318821">
    <property type="component" value="Unassembled WGS sequence"/>
</dbReference>
<comment type="pathway">
    <text evidence="2">Glycerolipid metabolism; triacylglycerol biosynthesis.</text>
</comment>
<feature type="transmembrane region" description="Helical" evidence="16">
    <location>
        <begin position="157"/>
        <end position="175"/>
    </location>
</feature>
<feature type="region of interest" description="Disordered" evidence="15">
    <location>
        <begin position="671"/>
        <end position="692"/>
    </location>
</feature>
<feature type="region of interest" description="Disordered" evidence="15">
    <location>
        <begin position="776"/>
        <end position="895"/>
    </location>
</feature>
<keyword evidence="14 17" id="KW-0012">Acyltransferase</keyword>
<feature type="compositionally biased region" description="Low complexity" evidence="15">
    <location>
        <begin position="119"/>
        <end position="138"/>
    </location>
</feature>
<evidence type="ECO:0000256" key="15">
    <source>
        <dbReference type="SAM" id="MobiDB-lite"/>
    </source>
</evidence>
<evidence type="ECO:0000256" key="9">
    <source>
        <dbReference type="ARBA" id="ARBA00022798"/>
    </source>
</evidence>
<dbReference type="PANTHER" id="PTHR12317">
    <property type="entry name" value="DIACYLGLYCEROL O-ACYLTRANSFERASE"/>
    <property type="match status" value="1"/>
</dbReference>
<keyword evidence="10" id="KW-0256">Endoplasmic reticulum</keyword>
<dbReference type="GO" id="GO:0019432">
    <property type="term" value="P:triglyceride biosynthetic process"/>
    <property type="evidence" value="ECO:0007669"/>
    <property type="project" value="TreeGrafter"/>
</dbReference>
<feature type="compositionally biased region" description="Polar residues" evidence="15">
    <location>
        <begin position="415"/>
        <end position="429"/>
    </location>
</feature>
<sequence>MSLTFYLFLLVAVVVLPLLSFLRNGAILRGGAVPAAQGPGKGIRSSFIIALRGSKSPSSLAKRSRAAPTFMDTALNSATSSSGTLALGSPASPHSQSRELFLQARQRADMEKQRQRLLQANGQPAAAADAQSTPPASSGVASAWDQKQLSADDNIRLVFLFTLAVPTFAFWYCSLRTMEQRALLWIYRHCRSANATASVDVNRKTLFPVPLAELMLGFGCVALVWYASFVYLDHRDKDVSLKRHNKRWFDRAVNWFKFCVYRRYVDCQCRLWKRYFSLQLVAAYGPLPLFLFPGEAEAGERGQSAESGHTSTRAFGVVSATRHNPFFISATTASTYGVPSPTDTPVSTAGTALGNASATTSHKRGNDNSGDDWDEEERRLLRPRHHRASTTPTRPPSKQRCDAHGQPGDLHARQPSVSFSSSEVLQECSTPPPPPKPPAMRRAHYFFAAHPHGILPWCCCVNMIGNVTHRDEKLFLDNRATLLHPRDASHISVLSELGQQSSSSLPRASNTFTTSSTRASPPISGLTLGPSASPTTVAAEALTGADSAGDGVAYAKGRYYVYDPFFKKFVLRLDKDEAVPATPADAEVHRRRLRTAQVKGDAAAIKKETEAGAVAARPSALRRLVKIRIRAVVATFPFYVPLMREVYMFHGYMDASYETCKRVLLYNNSTQREREGLPPVSPASSRKAELATGAKDYGIGNGDASDDEYDENTYPDDLNHLLLFPGGASEALLSSAHGPARLLLRRRKGFLRLAIHTQSGLVPVYTFGETDYFEQRSSATTQHATPVDDDEGSTYMSRQGPVADALLRPDSAGGDGAAPQTAANASPLSQEEQQMHRHPPENGPTAGQHGDGTSALGPTDRRGDSTSSTGTTLPNTVRSPCQPPPSGSTLTSPTLSPIASALLHPAAALGKAHQRESWKDRERRLLREEGEARGRNGRSPTPLRVQALSLEKRHESSDSAASLRELEAAPMMSHETSLSAKPQDGLPSVSEQVAQKHAAKTEGKVATASSPPTVSRLSRFIQVVQRLFQDTFGLSLPIVKNIIPHRVTGATVVGRPIYFELPPELQRMYTDPANYFEKEKDQEVLRAAQEVYFHELQELFLKYAPQYLKDPGRRKLEIV</sequence>
<feature type="transmembrane region" description="Helical" evidence="16">
    <location>
        <begin position="211"/>
        <end position="232"/>
    </location>
</feature>
<keyword evidence="11 16" id="KW-1133">Transmembrane helix</keyword>
<dbReference type="VEuPathDB" id="TriTrypDB:LdBPK_331050.1"/>
<feature type="compositionally biased region" description="Polar residues" evidence="15">
    <location>
        <begin position="337"/>
        <end position="360"/>
    </location>
</feature>
<evidence type="ECO:0000256" key="12">
    <source>
        <dbReference type="ARBA" id="ARBA00023098"/>
    </source>
</evidence>
<feature type="compositionally biased region" description="Polar residues" evidence="15">
    <location>
        <begin position="821"/>
        <end position="832"/>
    </location>
</feature>
<name>A0A504Y627_LEIDO</name>
<evidence type="ECO:0000256" key="8">
    <source>
        <dbReference type="ARBA" id="ARBA00022692"/>
    </source>
</evidence>
<dbReference type="EC" id="2.3.1.20" evidence="5"/>
<keyword evidence="13 16" id="KW-0472">Membrane</keyword>
<keyword evidence="7 17" id="KW-0808">Transferase</keyword>
<evidence type="ECO:0000256" key="6">
    <source>
        <dbReference type="ARBA" id="ARBA00022516"/>
    </source>
</evidence>
<evidence type="ECO:0000256" key="11">
    <source>
        <dbReference type="ARBA" id="ARBA00022989"/>
    </source>
</evidence>
<keyword evidence="12" id="KW-0443">Lipid metabolism</keyword>
<accession>A0A504Y627</accession>
<gene>
    <name evidence="17" type="ORF">CGC20_10915</name>
</gene>
<evidence type="ECO:0000313" key="17">
    <source>
        <dbReference type="EMBL" id="TPP55589.1"/>
    </source>
</evidence>
<reference evidence="18" key="1">
    <citation type="submission" date="2019-02" db="EMBL/GenBank/DDBJ databases">
        <title>FDA dAtabase for Regulatory Grade micrObial Sequences (FDA-ARGOS): Supporting development and validation of Infectious Disease Dx tests.</title>
        <authorList>
            <person name="Duncan R."/>
            <person name="Fisher C."/>
            <person name="Tallon L."/>
            <person name="Sadzewicz L."/>
            <person name="Sengamalay N."/>
            <person name="Ott S."/>
            <person name="Godinez A."/>
            <person name="Nagaraj S."/>
            <person name="Vavikolanu K."/>
            <person name="Vyas G."/>
            <person name="Nadendla S."/>
            <person name="Aluvathingal J."/>
            <person name="Sichtig H."/>
        </authorList>
    </citation>
    <scope>NUCLEOTIDE SEQUENCE [LARGE SCALE GENOMIC DNA]</scope>
    <source>
        <strain evidence="18">FDAARGOS_360</strain>
    </source>
</reference>
<evidence type="ECO:0000256" key="7">
    <source>
        <dbReference type="ARBA" id="ARBA00022679"/>
    </source>
</evidence>
<feature type="region of interest" description="Disordered" evidence="15">
    <location>
        <begin position="337"/>
        <end position="436"/>
    </location>
</feature>
<comment type="caution">
    <text evidence="17">The sequence shown here is derived from an EMBL/GenBank/DDBJ whole genome shotgun (WGS) entry which is preliminary data.</text>
</comment>
<keyword evidence="6" id="KW-0444">Lipid biosynthesis</keyword>
<proteinExistence type="inferred from homology"/>
<comment type="similarity">
    <text evidence="4">Belongs to the diacylglycerol acyltransferase family.</text>
</comment>
<evidence type="ECO:0000256" key="4">
    <source>
        <dbReference type="ARBA" id="ARBA00005420"/>
    </source>
</evidence>
<dbReference type="AlphaFoldDB" id="A0A504Y627"/>
<keyword evidence="8 16" id="KW-0812">Transmembrane</keyword>
<keyword evidence="9" id="KW-0319">Glycerol metabolism</keyword>
<evidence type="ECO:0000256" key="2">
    <source>
        <dbReference type="ARBA" id="ARBA00004771"/>
    </source>
</evidence>
<evidence type="ECO:0000256" key="16">
    <source>
        <dbReference type="SAM" id="Phobius"/>
    </source>
</evidence>
<feature type="compositionally biased region" description="Polar residues" evidence="15">
    <location>
        <begin position="506"/>
        <end position="519"/>
    </location>
</feature>
<dbReference type="VEuPathDB" id="TriTrypDB:LDHU3_33.1630"/>
<feature type="region of interest" description="Disordered" evidence="15">
    <location>
        <begin position="112"/>
        <end position="141"/>
    </location>
</feature>
<dbReference type="GO" id="GO:0005789">
    <property type="term" value="C:endoplasmic reticulum membrane"/>
    <property type="evidence" value="ECO:0007669"/>
    <property type="project" value="UniProtKB-SubCell"/>
</dbReference>
<comment type="pathway">
    <text evidence="3">Lipid metabolism.</text>
</comment>
<feature type="region of interest" description="Disordered" evidence="15">
    <location>
        <begin position="497"/>
        <end position="530"/>
    </location>
</feature>
<evidence type="ECO:0000256" key="5">
    <source>
        <dbReference type="ARBA" id="ARBA00013244"/>
    </source>
</evidence>
<dbReference type="GO" id="GO:0006071">
    <property type="term" value="P:glycerol metabolic process"/>
    <property type="evidence" value="ECO:0007669"/>
    <property type="project" value="UniProtKB-KW"/>
</dbReference>
<dbReference type="EMBL" id="RHLD01000006">
    <property type="protein sequence ID" value="TPP55589.1"/>
    <property type="molecule type" value="Genomic_DNA"/>
</dbReference>
<feature type="region of interest" description="Disordered" evidence="15">
    <location>
        <begin position="970"/>
        <end position="1011"/>
    </location>
</feature>
<evidence type="ECO:0000256" key="3">
    <source>
        <dbReference type="ARBA" id="ARBA00005189"/>
    </source>
</evidence>
<evidence type="ECO:0000256" key="13">
    <source>
        <dbReference type="ARBA" id="ARBA00023136"/>
    </source>
</evidence>
<dbReference type="PANTHER" id="PTHR12317:SF0">
    <property type="entry name" value="ACYLTRANSFERASE"/>
    <property type="match status" value="1"/>
</dbReference>
<organism evidence="17 18">
    <name type="scientific">Leishmania donovani</name>
    <dbReference type="NCBI Taxonomy" id="5661"/>
    <lineage>
        <taxon>Eukaryota</taxon>
        <taxon>Discoba</taxon>
        <taxon>Euglenozoa</taxon>
        <taxon>Kinetoplastea</taxon>
        <taxon>Metakinetoplastina</taxon>
        <taxon>Trypanosomatida</taxon>
        <taxon>Trypanosomatidae</taxon>
        <taxon>Leishmaniinae</taxon>
        <taxon>Leishmania</taxon>
    </lineage>
</organism>
<evidence type="ECO:0000256" key="14">
    <source>
        <dbReference type="ARBA" id="ARBA00023315"/>
    </source>
</evidence>